<comment type="caution">
    <text evidence="1">The sequence shown here is derived from an EMBL/GenBank/DDBJ whole genome shotgun (WGS) entry which is preliminary data.</text>
</comment>
<dbReference type="Proteomes" id="UP000051643">
    <property type="component" value="Unassembled WGS sequence"/>
</dbReference>
<dbReference type="OrthoDB" id="1149272at2"/>
<keyword evidence="2" id="KW-1185">Reference proteome</keyword>
<organism evidence="1 2">
    <name type="scientific">Salegentibacter mishustinae</name>
    <dbReference type="NCBI Taxonomy" id="270918"/>
    <lineage>
        <taxon>Bacteria</taxon>
        <taxon>Pseudomonadati</taxon>
        <taxon>Bacteroidota</taxon>
        <taxon>Flavobacteriia</taxon>
        <taxon>Flavobacteriales</taxon>
        <taxon>Flavobacteriaceae</taxon>
        <taxon>Salegentibacter</taxon>
    </lineage>
</organism>
<keyword evidence="1" id="KW-0030">Aminoacyl-tRNA synthetase</keyword>
<gene>
    <name evidence="1" type="ORF">APR42_14070</name>
</gene>
<dbReference type="EMBL" id="LKTP01000003">
    <property type="protein sequence ID" value="KRG29895.1"/>
    <property type="molecule type" value="Genomic_DNA"/>
</dbReference>
<proteinExistence type="predicted"/>
<name>A0A0Q9ZM37_9FLAO</name>
<keyword evidence="1" id="KW-0436">Ligase</keyword>
<reference evidence="1" key="1">
    <citation type="submission" date="2015-10" db="EMBL/GenBank/DDBJ databases">
        <title>Draft genome sequence of Salegentibacter mishustinae KCTC 12263.</title>
        <authorList>
            <person name="Lin W."/>
            <person name="Zheng Q."/>
        </authorList>
    </citation>
    <scope>NUCLEOTIDE SEQUENCE [LARGE SCALE GENOMIC DNA]</scope>
    <source>
        <strain evidence="1">KCTC 12263</strain>
    </source>
</reference>
<dbReference type="AlphaFoldDB" id="A0A0Q9ZM37"/>
<dbReference type="STRING" id="270918.APR42_14070"/>
<dbReference type="InterPro" id="IPR046290">
    <property type="entry name" value="DUF6327"/>
</dbReference>
<dbReference type="RefSeq" id="WP_057480921.1">
    <property type="nucleotide sequence ID" value="NZ_BMWR01000008.1"/>
</dbReference>
<dbReference type="GO" id="GO:0004812">
    <property type="term" value="F:aminoacyl-tRNA ligase activity"/>
    <property type="evidence" value="ECO:0007669"/>
    <property type="project" value="UniProtKB-KW"/>
</dbReference>
<protein>
    <submittedName>
        <fullName evidence="1">Glutaminyl-tRNA synthetase</fullName>
    </submittedName>
</protein>
<evidence type="ECO:0000313" key="1">
    <source>
        <dbReference type="EMBL" id="KRG29895.1"/>
    </source>
</evidence>
<sequence length="77" mass="8591">MKEYSSFKEIDRDLKILKLQTKIDQEEIKLNIERTKSALSPLSLAGSMVGSILQKAFILKAVTKLTGLRKVTAKVKG</sequence>
<evidence type="ECO:0000313" key="2">
    <source>
        <dbReference type="Proteomes" id="UP000051643"/>
    </source>
</evidence>
<accession>A0A0Q9ZM37</accession>
<dbReference type="Pfam" id="PF19852">
    <property type="entry name" value="DUF6327"/>
    <property type="match status" value="1"/>
</dbReference>